<feature type="transmembrane region" description="Helical" evidence="1">
    <location>
        <begin position="61"/>
        <end position="83"/>
    </location>
</feature>
<dbReference type="KEGG" id="cthe:Chro_2917"/>
<evidence type="ECO:0000313" key="2">
    <source>
        <dbReference type="EMBL" id="AFY88385.1"/>
    </source>
</evidence>
<gene>
    <name evidence="2" type="ORF">Chro_2917</name>
</gene>
<dbReference type="InParanoid" id="K9U0M7"/>
<keyword evidence="3" id="KW-1185">Reference proteome</keyword>
<sequence length="92" mass="9868">MEDEIKDAELTKRLQDKDINKFKATTERQPIDKITPATKKIWQRGDRAIATGSGGALLGGIVAQLPGAVAGAIFGALYGLFVVPKETSRAEN</sequence>
<organism evidence="2 3">
    <name type="scientific">Chroococcidiopsis thermalis (strain PCC 7203)</name>
    <dbReference type="NCBI Taxonomy" id="251229"/>
    <lineage>
        <taxon>Bacteria</taxon>
        <taxon>Bacillati</taxon>
        <taxon>Cyanobacteriota</taxon>
        <taxon>Cyanophyceae</taxon>
        <taxon>Chroococcidiopsidales</taxon>
        <taxon>Chroococcidiopsidaceae</taxon>
        <taxon>Chroococcidiopsis</taxon>
    </lineage>
</organism>
<evidence type="ECO:0000313" key="3">
    <source>
        <dbReference type="Proteomes" id="UP000010384"/>
    </source>
</evidence>
<keyword evidence="1" id="KW-0472">Membrane</keyword>
<name>K9U0M7_CHRTP</name>
<reference evidence="2 3" key="1">
    <citation type="submission" date="2012-06" db="EMBL/GenBank/DDBJ databases">
        <title>Finished chromosome of genome of Chroococcidiopsis thermalis PCC 7203.</title>
        <authorList>
            <consortium name="US DOE Joint Genome Institute"/>
            <person name="Gugger M."/>
            <person name="Coursin T."/>
            <person name="Rippka R."/>
            <person name="Tandeau De Marsac N."/>
            <person name="Huntemann M."/>
            <person name="Wei C.-L."/>
            <person name="Han J."/>
            <person name="Detter J.C."/>
            <person name="Han C."/>
            <person name="Tapia R."/>
            <person name="Davenport K."/>
            <person name="Daligault H."/>
            <person name="Erkkila T."/>
            <person name="Gu W."/>
            <person name="Munk A.C.C."/>
            <person name="Teshima H."/>
            <person name="Xu Y."/>
            <person name="Chain P."/>
            <person name="Chen A."/>
            <person name="Krypides N."/>
            <person name="Mavromatis K."/>
            <person name="Markowitz V."/>
            <person name="Szeto E."/>
            <person name="Ivanova N."/>
            <person name="Mikhailova N."/>
            <person name="Ovchinnikova G."/>
            <person name="Pagani I."/>
            <person name="Pati A."/>
            <person name="Goodwin L."/>
            <person name="Peters L."/>
            <person name="Pitluck S."/>
            <person name="Woyke T."/>
            <person name="Kerfeld C."/>
        </authorList>
    </citation>
    <scope>NUCLEOTIDE SEQUENCE [LARGE SCALE GENOMIC DNA]</scope>
    <source>
        <strain evidence="2 3">PCC 7203</strain>
    </source>
</reference>
<dbReference type="AlphaFoldDB" id="K9U0M7"/>
<evidence type="ECO:0000256" key="1">
    <source>
        <dbReference type="SAM" id="Phobius"/>
    </source>
</evidence>
<dbReference type="Proteomes" id="UP000010384">
    <property type="component" value="Chromosome"/>
</dbReference>
<keyword evidence="1" id="KW-0812">Transmembrane</keyword>
<dbReference type="STRING" id="251229.Chro_2917"/>
<proteinExistence type="predicted"/>
<protein>
    <recommendedName>
        <fullName evidence="4">Glycine zipper domain-containing protein</fullName>
    </recommendedName>
</protein>
<dbReference type="RefSeq" id="WP_015154932.1">
    <property type="nucleotide sequence ID" value="NC_019695.1"/>
</dbReference>
<evidence type="ECO:0008006" key="4">
    <source>
        <dbReference type="Google" id="ProtNLM"/>
    </source>
</evidence>
<dbReference type="EMBL" id="CP003597">
    <property type="protein sequence ID" value="AFY88385.1"/>
    <property type="molecule type" value="Genomic_DNA"/>
</dbReference>
<accession>K9U0M7</accession>
<dbReference type="HOGENOM" id="CLU_2407936_0_0_3"/>
<keyword evidence="1" id="KW-1133">Transmembrane helix</keyword>